<dbReference type="AlphaFoldDB" id="A0A371GIF8"/>
<feature type="non-terminal residue" evidence="1">
    <location>
        <position position="1"/>
    </location>
</feature>
<proteinExistence type="predicted"/>
<evidence type="ECO:0000313" key="2">
    <source>
        <dbReference type="Proteomes" id="UP000257109"/>
    </source>
</evidence>
<protein>
    <submittedName>
        <fullName evidence="1">Uncharacterized protein</fullName>
    </submittedName>
</protein>
<reference evidence="1" key="1">
    <citation type="submission" date="2018-05" db="EMBL/GenBank/DDBJ databases">
        <title>Draft genome of Mucuna pruriens seed.</title>
        <authorList>
            <person name="Nnadi N.E."/>
            <person name="Vos R."/>
            <person name="Hasami M.H."/>
            <person name="Devisetty U.K."/>
            <person name="Aguiy J.C."/>
        </authorList>
    </citation>
    <scope>NUCLEOTIDE SEQUENCE [LARGE SCALE GENOMIC DNA]</scope>
    <source>
        <strain evidence="1">JCA_2017</strain>
    </source>
</reference>
<organism evidence="1 2">
    <name type="scientific">Mucuna pruriens</name>
    <name type="common">Velvet bean</name>
    <name type="synonym">Dolichos pruriens</name>
    <dbReference type="NCBI Taxonomy" id="157652"/>
    <lineage>
        <taxon>Eukaryota</taxon>
        <taxon>Viridiplantae</taxon>
        <taxon>Streptophyta</taxon>
        <taxon>Embryophyta</taxon>
        <taxon>Tracheophyta</taxon>
        <taxon>Spermatophyta</taxon>
        <taxon>Magnoliopsida</taxon>
        <taxon>eudicotyledons</taxon>
        <taxon>Gunneridae</taxon>
        <taxon>Pentapetalae</taxon>
        <taxon>rosids</taxon>
        <taxon>fabids</taxon>
        <taxon>Fabales</taxon>
        <taxon>Fabaceae</taxon>
        <taxon>Papilionoideae</taxon>
        <taxon>50 kb inversion clade</taxon>
        <taxon>NPAAA clade</taxon>
        <taxon>indigoferoid/millettioid clade</taxon>
        <taxon>Phaseoleae</taxon>
        <taxon>Mucuna</taxon>
    </lineage>
</organism>
<keyword evidence="2" id="KW-1185">Reference proteome</keyword>
<dbReference type="Proteomes" id="UP000257109">
    <property type="component" value="Unassembled WGS sequence"/>
</dbReference>
<name>A0A371GIF8_MUCPR</name>
<sequence length="70" mass="8120">MDTQSLDMFDYTFNKRNLNSFSCLDKLGFSFTFGERKINLMLNFQVIGYGSLVDDLYKLSLTSNNIHSSY</sequence>
<gene>
    <name evidence="1" type="ORF">CR513_27820</name>
</gene>
<dbReference type="OrthoDB" id="1935113at2759"/>
<comment type="caution">
    <text evidence="1">The sequence shown here is derived from an EMBL/GenBank/DDBJ whole genome shotgun (WGS) entry which is preliminary data.</text>
</comment>
<evidence type="ECO:0000313" key="1">
    <source>
        <dbReference type="EMBL" id="RDX90332.1"/>
    </source>
</evidence>
<accession>A0A371GIF8</accession>
<dbReference type="EMBL" id="QJKJ01005428">
    <property type="protein sequence ID" value="RDX90332.1"/>
    <property type="molecule type" value="Genomic_DNA"/>
</dbReference>